<dbReference type="Pfam" id="PF15884">
    <property type="entry name" value="QIL1"/>
    <property type="match status" value="1"/>
</dbReference>
<name>A0A6J1TJL2_FRAOC</name>
<comment type="function">
    <text evidence="1">Component of the MICOS complex, a large protein complex of the mitochondrial inner membrane that plays crucial roles in the maintenance of crista junctions, inner membrane architecture, and formation of contact sites to the outer membrane.</text>
</comment>
<dbReference type="GO" id="GO:0061617">
    <property type="term" value="C:MICOS complex"/>
    <property type="evidence" value="ECO:0007669"/>
    <property type="project" value="UniProtKB-UniRule"/>
</dbReference>
<evidence type="ECO:0000256" key="3">
    <source>
        <dbReference type="SAM" id="SignalP"/>
    </source>
</evidence>
<evidence type="ECO:0000256" key="1">
    <source>
        <dbReference type="RuleBase" id="RU363009"/>
    </source>
</evidence>
<keyword evidence="1" id="KW-0496">Mitochondrion</keyword>
<dbReference type="RefSeq" id="XP_026293493.1">
    <property type="nucleotide sequence ID" value="XM_026437708.2"/>
</dbReference>
<evidence type="ECO:0000256" key="2">
    <source>
        <dbReference type="SAM" id="MobiDB-lite"/>
    </source>
</evidence>
<gene>
    <name evidence="5" type="primary">LOC113217694</name>
</gene>
<feature type="signal peptide" evidence="3">
    <location>
        <begin position="1"/>
        <end position="29"/>
    </location>
</feature>
<comment type="similarity">
    <text evidence="1">Belongs to the MICOS complex subunit Mic13 family.</text>
</comment>
<dbReference type="AlphaFoldDB" id="A0A6J1TJL2"/>
<keyword evidence="3" id="KW-0732">Signal</keyword>
<evidence type="ECO:0000313" key="5">
    <source>
        <dbReference type="RefSeq" id="XP_026293493.1"/>
    </source>
</evidence>
<reference evidence="5" key="1">
    <citation type="submission" date="2025-08" db="UniProtKB">
        <authorList>
            <consortium name="RefSeq"/>
        </authorList>
    </citation>
    <scope>IDENTIFICATION</scope>
    <source>
        <tissue evidence="5">Whole organism</tissue>
    </source>
</reference>
<sequence length="193" mass="20771">MLCTCSAHALHMLCTCSAHALHMLRKCSASPSLPLPPAQPVRVCGPRDVQRLRPPPSCPCPLEEPPLTAAGRLLHMLGLTLKAAFVFGLVAFSNEQGLWAGHEGTARLYGRAALCLANSIDVDLKLPPGQLPEVPVTHELARRLGSLWNRGVALVFDGIMLVPTVLDQTIREPPATQNPPPEQTAPPPHAYKK</sequence>
<organism evidence="4 5">
    <name type="scientific">Frankliniella occidentalis</name>
    <name type="common">Western flower thrips</name>
    <name type="synonym">Euthrips occidentalis</name>
    <dbReference type="NCBI Taxonomy" id="133901"/>
    <lineage>
        <taxon>Eukaryota</taxon>
        <taxon>Metazoa</taxon>
        <taxon>Ecdysozoa</taxon>
        <taxon>Arthropoda</taxon>
        <taxon>Hexapoda</taxon>
        <taxon>Insecta</taxon>
        <taxon>Pterygota</taxon>
        <taxon>Neoptera</taxon>
        <taxon>Paraneoptera</taxon>
        <taxon>Thysanoptera</taxon>
        <taxon>Terebrantia</taxon>
        <taxon>Thripoidea</taxon>
        <taxon>Thripidae</taxon>
        <taxon>Frankliniella</taxon>
    </lineage>
</organism>
<dbReference type="GeneID" id="113217694"/>
<proteinExistence type="inferred from homology"/>
<evidence type="ECO:0000313" key="4">
    <source>
        <dbReference type="Proteomes" id="UP000504606"/>
    </source>
</evidence>
<dbReference type="Proteomes" id="UP000504606">
    <property type="component" value="Unplaced"/>
</dbReference>
<accession>A0A6J1TJL2</accession>
<keyword evidence="1" id="KW-0472">Membrane</keyword>
<protein>
    <recommendedName>
        <fullName evidence="1">MICOS complex subunit MIC13</fullName>
    </recommendedName>
</protein>
<dbReference type="KEGG" id="foc:113217694"/>
<feature type="compositionally biased region" description="Pro residues" evidence="2">
    <location>
        <begin position="176"/>
        <end position="193"/>
    </location>
</feature>
<comment type="subunit">
    <text evidence="1">Component of the mitochondrial contact site and cristae organizing system (MICOS) complex.</text>
</comment>
<feature type="region of interest" description="Disordered" evidence="2">
    <location>
        <begin position="171"/>
        <end position="193"/>
    </location>
</feature>
<comment type="subcellular location">
    <subcellularLocation>
        <location evidence="1">Mitochondrion inner membrane</location>
        <topology evidence="1">Single-pass membrane protein</topology>
    </subcellularLocation>
</comment>
<keyword evidence="4" id="KW-1185">Reference proteome</keyword>
<keyword evidence="1" id="KW-0999">Mitochondrion inner membrane</keyword>
<dbReference type="InterPro" id="IPR026769">
    <property type="entry name" value="Mic13"/>
</dbReference>
<feature type="chain" id="PRO_5027044131" description="MICOS complex subunit MIC13" evidence="3">
    <location>
        <begin position="30"/>
        <end position="193"/>
    </location>
</feature>